<feature type="transmembrane region" description="Helical" evidence="1">
    <location>
        <begin position="151"/>
        <end position="172"/>
    </location>
</feature>
<name>A0A8G2C6M6_9BACT</name>
<evidence type="ECO:0000313" key="3">
    <source>
        <dbReference type="EMBL" id="SHI47585.1"/>
    </source>
</evidence>
<dbReference type="AlphaFoldDB" id="A0A8G2C6M6"/>
<evidence type="ECO:0000313" key="2">
    <source>
        <dbReference type="EMBL" id="MEZ6854936.1"/>
    </source>
</evidence>
<dbReference type="Proteomes" id="UP001568358">
    <property type="component" value="Unassembled WGS sequence"/>
</dbReference>
<evidence type="ECO:0008006" key="6">
    <source>
        <dbReference type="Google" id="ProtNLM"/>
    </source>
</evidence>
<gene>
    <name evidence="2" type="ORF">AB2Z07_15630</name>
    <name evidence="3" type="ORF">SAMN05660830_00064</name>
</gene>
<proteinExistence type="predicted"/>
<sequence>MDMQSIFFALDPFFIAPYRWISNPEMAVWMGSIVLGLWCVFAGEISSIFIYHVNRAYYAKLNAKMVRMHNLSIEAIKQKDKANFKAANTWANEYFGKVFFAQAAFFAVSLWPVPFALGWMQTRFTGVDIVSFPMLSVDFDKFSLTNLSTDFISSTTVSLGYAFVLLTSYIALRYTLYKTRKYIPFLRNIEAMREEDAELINQIKSWDELNTSAPVTEAMQQPQEDTATAG</sequence>
<evidence type="ECO:0000256" key="1">
    <source>
        <dbReference type="SAM" id="Phobius"/>
    </source>
</evidence>
<evidence type="ECO:0000313" key="4">
    <source>
        <dbReference type="Proteomes" id="UP000184001"/>
    </source>
</evidence>
<keyword evidence="5" id="KW-1185">Reference proteome</keyword>
<dbReference type="Proteomes" id="UP000184001">
    <property type="component" value="Unassembled WGS sequence"/>
</dbReference>
<organism evidence="3 4">
    <name type="scientific">Halodesulfovibrio aestuarii</name>
    <dbReference type="NCBI Taxonomy" id="126333"/>
    <lineage>
        <taxon>Bacteria</taxon>
        <taxon>Pseudomonadati</taxon>
        <taxon>Thermodesulfobacteriota</taxon>
        <taxon>Desulfovibrionia</taxon>
        <taxon>Desulfovibrionales</taxon>
        <taxon>Desulfovibrionaceae</taxon>
        <taxon>Halodesulfovibrio</taxon>
    </lineage>
</organism>
<protein>
    <recommendedName>
        <fullName evidence="6">DUF106 domain-containing protein</fullName>
    </recommendedName>
</protein>
<keyword evidence="1" id="KW-0812">Transmembrane</keyword>
<keyword evidence="1" id="KW-0472">Membrane</keyword>
<evidence type="ECO:0000313" key="5">
    <source>
        <dbReference type="Proteomes" id="UP001568358"/>
    </source>
</evidence>
<accession>A0A8G2C6M6</accession>
<comment type="caution">
    <text evidence="3">The sequence shown here is derived from an EMBL/GenBank/DDBJ whole genome shotgun (WGS) entry which is preliminary data.</text>
</comment>
<dbReference type="EMBL" id="JBFSOO010000016">
    <property type="protein sequence ID" value="MEZ6854936.1"/>
    <property type="molecule type" value="Genomic_DNA"/>
</dbReference>
<dbReference type="EMBL" id="FQZR01000002">
    <property type="protein sequence ID" value="SHI47585.1"/>
    <property type="molecule type" value="Genomic_DNA"/>
</dbReference>
<reference evidence="3 4" key="1">
    <citation type="submission" date="2016-11" db="EMBL/GenBank/DDBJ databases">
        <authorList>
            <person name="Varghese N."/>
            <person name="Submissions S."/>
        </authorList>
    </citation>
    <scope>NUCLEOTIDE SEQUENCE [LARGE SCALE GENOMIC DNA]</scope>
    <source>
        <strain evidence="3 4">DSM 17919</strain>
    </source>
</reference>
<feature type="transmembrane region" description="Helical" evidence="1">
    <location>
        <begin position="27"/>
        <end position="51"/>
    </location>
</feature>
<keyword evidence="1" id="KW-1133">Transmembrane helix</keyword>
<reference evidence="2 5" key="2">
    <citation type="submission" date="2024-07" db="EMBL/GenBank/DDBJ databases">
        <title>Active virus-host system and metabolic interactions in a Lokiarchaeon culture.</title>
        <authorList>
            <person name="Ponce Toledo R.I."/>
            <person name="Rodrigues Oliveira T."/>
            <person name="Schleper C."/>
        </authorList>
    </citation>
    <scope>NUCLEOTIDE SEQUENCE [LARGE SCALE GENOMIC DNA]</scope>
    <source>
        <strain evidence="2 5">B35</strain>
    </source>
</reference>
<dbReference type="RefSeq" id="WP_020001205.1">
    <property type="nucleotide sequence ID" value="NZ_CP192217.1"/>
</dbReference>
<feature type="transmembrane region" description="Helical" evidence="1">
    <location>
        <begin position="94"/>
        <end position="113"/>
    </location>
</feature>